<dbReference type="EMBL" id="HBFR01008233">
    <property type="protein sequence ID" value="CAD8878765.1"/>
    <property type="molecule type" value="Transcribed_RNA"/>
</dbReference>
<evidence type="ECO:0000256" key="1">
    <source>
        <dbReference type="ARBA" id="ARBA00004651"/>
    </source>
</evidence>
<protein>
    <recommendedName>
        <fullName evidence="8">MgtC/SapB/SrpB/YhiD N-terminal domain-containing protein</fullName>
    </recommendedName>
</protein>
<name>A0A7S1FPJ3_9STRA</name>
<keyword evidence="2" id="KW-1003">Cell membrane</keyword>
<dbReference type="GO" id="GO:0005886">
    <property type="term" value="C:plasma membrane"/>
    <property type="evidence" value="ECO:0007669"/>
    <property type="project" value="UniProtKB-SubCell"/>
</dbReference>
<evidence type="ECO:0000256" key="5">
    <source>
        <dbReference type="ARBA" id="ARBA00023136"/>
    </source>
</evidence>
<dbReference type="PRINTS" id="PR01837">
    <property type="entry name" value="MGTCSAPBPROT"/>
</dbReference>
<evidence type="ECO:0000256" key="2">
    <source>
        <dbReference type="ARBA" id="ARBA00022475"/>
    </source>
</evidence>
<feature type="transmembrane region" description="Helical" evidence="7">
    <location>
        <begin position="185"/>
        <end position="212"/>
    </location>
</feature>
<keyword evidence="4 7" id="KW-1133">Transmembrane helix</keyword>
<accession>A0A7S1FPJ3</accession>
<sequence>MDKGFRKYFKQFSAQKGIFYVCVIVFVFLVCAVVVVEPFFSLPCDLPTEHKELDGLNPYYNYNPCKNNRYSKILYLSPGECIFGRRLIVAVILGSVIGWERREDDRPAGIRTMSLVSLGSSLFTICSGNAFLDYPLEWDASRISAAIPSGVGFLGAGLIWKQTHTDEETGEATQIVKGLTTAASVWLSAAVGIACGGGLYFASIFGTSLMLLMLRFGPRVRDIDDSDSEDSSVHNRNSDLENLSGYGAVLQQDPTSPAQKRVSRRLSSVKAYFGD</sequence>
<evidence type="ECO:0000256" key="4">
    <source>
        <dbReference type="ARBA" id="ARBA00022989"/>
    </source>
</evidence>
<feature type="transmembrane region" description="Helical" evidence="7">
    <location>
        <begin position="20"/>
        <end position="40"/>
    </location>
</feature>
<evidence type="ECO:0000256" key="3">
    <source>
        <dbReference type="ARBA" id="ARBA00022692"/>
    </source>
</evidence>
<comment type="subcellular location">
    <subcellularLocation>
        <location evidence="1">Cell membrane</location>
        <topology evidence="1">Multi-pass membrane protein</topology>
    </subcellularLocation>
</comment>
<gene>
    <name evidence="9" type="ORF">CHYS00102_LOCUS5949</name>
</gene>
<evidence type="ECO:0000256" key="7">
    <source>
        <dbReference type="SAM" id="Phobius"/>
    </source>
</evidence>
<dbReference type="InterPro" id="IPR003416">
    <property type="entry name" value="MgtC/SapB/SrpB/YhiD_fam"/>
</dbReference>
<dbReference type="PANTHER" id="PTHR33778">
    <property type="entry name" value="PROTEIN MGTC"/>
    <property type="match status" value="1"/>
</dbReference>
<feature type="transmembrane region" description="Helical" evidence="7">
    <location>
        <begin position="82"/>
        <end position="100"/>
    </location>
</feature>
<dbReference type="AlphaFoldDB" id="A0A7S1FPJ3"/>
<reference evidence="9" key="1">
    <citation type="submission" date="2021-01" db="EMBL/GenBank/DDBJ databases">
        <authorList>
            <person name="Corre E."/>
            <person name="Pelletier E."/>
            <person name="Niang G."/>
            <person name="Scheremetjew M."/>
            <person name="Finn R."/>
            <person name="Kale V."/>
            <person name="Holt S."/>
            <person name="Cochrane G."/>
            <person name="Meng A."/>
            <person name="Brown T."/>
            <person name="Cohen L."/>
        </authorList>
    </citation>
    <scope>NUCLEOTIDE SEQUENCE</scope>
    <source>
        <strain evidence="9">308</strain>
    </source>
</reference>
<evidence type="ECO:0000259" key="8">
    <source>
        <dbReference type="Pfam" id="PF02308"/>
    </source>
</evidence>
<dbReference type="InterPro" id="IPR049177">
    <property type="entry name" value="MgtC_SapB_SrpB_YhiD_N"/>
</dbReference>
<feature type="region of interest" description="Disordered" evidence="6">
    <location>
        <begin position="225"/>
        <end position="263"/>
    </location>
</feature>
<evidence type="ECO:0000256" key="6">
    <source>
        <dbReference type="SAM" id="MobiDB-lite"/>
    </source>
</evidence>
<keyword evidence="3 7" id="KW-0812">Transmembrane</keyword>
<keyword evidence="5 7" id="KW-0472">Membrane</keyword>
<feature type="domain" description="MgtC/SapB/SrpB/YhiD N-terminal" evidence="8">
    <location>
        <begin position="87"/>
        <end position="221"/>
    </location>
</feature>
<proteinExistence type="predicted"/>
<organism evidence="9">
    <name type="scientific">Corethron hystrix</name>
    <dbReference type="NCBI Taxonomy" id="216773"/>
    <lineage>
        <taxon>Eukaryota</taxon>
        <taxon>Sar</taxon>
        <taxon>Stramenopiles</taxon>
        <taxon>Ochrophyta</taxon>
        <taxon>Bacillariophyta</taxon>
        <taxon>Coscinodiscophyceae</taxon>
        <taxon>Corethrophycidae</taxon>
        <taxon>Corethrales</taxon>
        <taxon>Corethraceae</taxon>
        <taxon>Corethron</taxon>
    </lineage>
</organism>
<dbReference type="PANTHER" id="PTHR33778:SF1">
    <property type="entry name" value="MAGNESIUM TRANSPORTER YHID-RELATED"/>
    <property type="match status" value="1"/>
</dbReference>
<dbReference type="Pfam" id="PF02308">
    <property type="entry name" value="MgtC"/>
    <property type="match status" value="1"/>
</dbReference>
<evidence type="ECO:0000313" key="9">
    <source>
        <dbReference type="EMBL" id="CAD8878765.1"/>
    </source>
</evidence>